<feature type="transmembrane region" description="Helical" evidence="6">
    <location>
        <begin position="386"/>
        <end position="408"/>
    </location>
</feature>
<comment type="caution">
    <text evidence="7">The sequence shown here is derived from an EMBL/GenBank/DDBJ whole genome shotgun (WGS) entry which is preliminary data.</text>
</comment>
<evidence type="ECO:0008006" key="9">
    <source>
        <dbReference type="Google" id="ProtNLM"/>
    </source>
</evidence>
<dbReference type="Pfam" id="PF00335">
    <property type="entry name" value="Tetraspanin"/>
    <property type="match status" value="1"/>
</dbReference>
<keyword evidence="4 6" id="KW-0472">Membrane</keyword>
<organism evidence="7 8">
    <name type="scientific">Tilletia controversa</name>
    <name type="common">dwarf bunt fungus</name>
    <dbReference type="NCBI Taxonomy" id="13291"/>
    <lineage>
        <taxon>Eukaryota</taxon>
        <taxon>Fungi</taxon>
        <taxon>Dikarya</taxon>
        <taxon>Basidiomycota</taxon>
        <taxon>Ustilaginomycotina</taxon>
        <taxon>Exobasidiomycetes</taxon>
        <taxon>Tilletiales</taxon>
        <taxon>Tilletiaceae</taxon>
        <taxon>Tilletia</taxon>
    </lineage>
</organism>
<sequence>MDGREPSSHSSLPHQATQQFPRPILHSSSGPAAMDRSMGTRQSVVTFADAPSVIENYGGVPELLNPSVHHGGYFPHEHLQNHQGLTASNAGSAPLSPMSGVNDRPTSLLSAASASSALSELSESLRWAQKFPEGKHLSRARSSVVSLGLKDKDKSMGGGGGGGGEVEIMPTLGYAGAPGSGSIRNSRSRLSILSLNGLLGAPRAWRSEEQNQTLNDTRSGLRFLAKRREEVEEADYDLNASFAPHARHPNEVDEYGEDEGEWEDDMGGRKRFVGSLPSQHSMPPMTSLSTEHSMPQIEGFPEPPPRQPRWNIFKWVLFISTIVIFVYGTAGLVASLLTWSRSWGHAEVTVVADTDILIFITLASFLCVLTSVVGLCGAILNNRPILALYAFLLWPTFISMMVVGYSSYKRANLRLDRKLNMAWSRYYTDLDRLRLQNNLHCCGFYSPLHEATFSRSCYPRTTLPGCKGKLFRYERASLQKIYQIVFTLVFIHLAAILSSLLCANHVNEQFGKGLTPRAYRLDMGHVRRNAVNIMRALIESSNEAADKDDKLAGEDDGQKGMMMMDEKRGWDVNEDTPVSSVHGHGEKAEMGYGADLGYGTVPYDPRGVDTIHTYSFPPRPQEPSAMPTVMHPEGLRQEGPVPNMAEVGSGGIRIISYRGGHPPGGELHEQQGVEMGPTGEVISDWGHRGHVSGGPDGTIRGLGFTMAVPANAAASLSDRKLGELA</sequence>
<keyword evidence="2 6" id="KW-0812">Transmembrane</keyword>
<dbReference type="Proteomes" id="UP000077684">
    <property type="component" value="Unassembled WGS sequence"/>
</dbReference>
<gene>
    <name evidence="7" type="ORF">A4X06_0g6995</name>
</gene>
<dbReference type="GO" id="GO:0016020">
    <property type="term" value="C:membrane"/>
    <property type="evidence" value="ECO:0007669"/>
    <property type="project" value="UniProtKB-SubCell"/>
</dbReference>
<reference evidence="7" key="1">
    <citation type="submission" date="2016-04" db="EMBL/GenBank/DDBJ databases">
        <authorList>
            <person name="Nguyen H.D."/>
            <person name="Samba Siva P."/>
            <person name="Cullis J."/>
            <person name="Levesque C.A."/>
            <person name="Hambleton S."/>
        </authorList>
    </citation>
    <scope>NUCLEOTIDE SEQUENCE</scope>
    <source>
        <strain evidence="7">DAOMC 236426</strain>
    </source>
</reference>
<evidence type="ECO:0000256" key="4">
    <source>
        <dbReference type="ARBA" id="ARBA00023136"/>
    </source>
</evidence>
<keyword evidence="3 6" id="KW-1133">Transmembrane helix</keyword>
<accession>A0A8X7MMQ1</accession>
<reference evidence="7" key="2">
    <citation type="journal article" date="2019" name="IMA Fungus">
        <title>Genome sequencing and comparison of five Tilletia species to identify candidate genes for the detection of regulated species infecting wheat.</title>
        <authorList>
            <person name="Nguyen H.D.T."/>
            <person name="Sultana T."/>
            <person name="Kesanakurti P."/>
            <person name="Hambleton S."/>
        </authorList>
    </citation>
    <scope>NUCLEOTIDE SEQUENCE</scope>
    <source>
        <strain evidence="7">DAOMC 236426</strain>
    </source>
</reference>
<dbReference type="InterPro" id="IPR018499">
    <property type="entry name" value="Tetraspanin/Peripherin"/>
</dbReference>
<proteinExistence type="predicted"/>
<feature type="region of interest" description="Disordered" evidence="5">
    <location>
        <begin position="276"/>
        <end position="302"/>
    </location>
</feature>
<comment type="subcellular location">
    <subcellularLocation>
        <location evidence="1">Membrane</location>
        <topology evidence="1">Multi-pass membrane protein</topology>
    </subcellularLocation>
</comment>
<feature type="region of interest" description="Disordered" evidence="5">
    <location>
        <begin position="1"/>
        <end position="40"/>
    </location>
</feature>
<protein>
    <recommendedName>
        <fullName evidence="9">Tetraspanin Tsp2</fullName>
    </recommendedName>
</protein>
<evidence type="ECO:0000313" key="8">
    <source>
        <dbReference type="Proteomes" id="UP000077684"/>
    </source>
</evidence>
<dbReference type="EMBL" id="LWDE02001119">
    <property type="protein sequence ID" value="KAE8242342.1"/>
    <property type="molecule type" value="Genomic_DNA"/>
</dbReference>
<evidence type="ECO:0000256" key="6">
    <source>
        <dbReference type="SAM" id="Phobius"/>
    </source>
</evidence>
<feature type="compositionally biased region" description="Polar residues" evidence="5">
    <location>
        <begin position="276"/>
        <end position="293"/>
    </location>
</feature>
<feature type="transmembrane region" description="Helical" evidence="6">
    <location>
        <begin position="315"/>
        <end position="337"/>
    </location>
</feature>
<name>A0A8X7MMQ1_9BASI</name>
<dbReference type="AlphaFoldDB" id="A0A8X7MMQ1"/>
<evidence type="ECO:0000256" key="2">
    <source>
        <dbReference type="ARBA" id="ARBA00022692"/>
    </source>
</evidence>
<feature type="transmembrane region" description="Helical" evidence="6">
    <location>
        <begin position="357"/>
        <end position="380"/>
    </location>
</feature>
<keyword evidence="8" id="KW-1185">Reference proteome</keyword>
<feature type="transmembrane region" description="Helical" evidence="6">
    <location>
        <begin position="481"/>
        <end position="501"/>
    </location>
</feature>
<feature type="compositionally biased region" description="Polar residues" evidence="5">
    <location>
        <begin position="8"/>
        <end position="30"/>
    </location>
</feature>
<evidence type="ECO:0000256" key="5">
    <source>
        <dbReference type="SAM" id="MobiDB-lite"/>
    </source>
</evidence>
<evidence type="ECO:0000313" key="7">
    <source>
        <dbReference type="EMBL" id="KAE8242342.1"/>
    </source>
</evidence>
<evidence type="ECO:0000256" key="3">
    <source>
        <dbReference type="ARBA" id="ARBA00022989"/>
    </source>
</evidence>
<evidence type="ECO:0000256" key="1">
    <source>
        <dbReference type="ARBA" id="ARBA00004141"/>
    </source>
</evidence>